<protein>
    <submittedName>
        <fullName evidence="2">Uncharacterized protein</fullName>
    </submittedName>
</protein>
<dbReference type="AlphaFoldDB" id="A0A177WG55"/>
<accession>A0A177WG55</accession>
<organism evidence="2 3">
    <name type="scientific">Batrachochytrium dendrobatidis (strain JEL423)</name>
    <dbReference type="NCBI Taxonomy" id="403673"/>
    <lineage>
        <taxon>Eukaryota</taxon>
        <taxon>Fungi</taxon>
        <taxon>Fungi incertae sedis</taxon>
        <taxon>Chytridiomycota</taxon>
        <taxon>Chytridiomycota incertae sedis</taxon>
        <taxon>Chytridiomycetes</taxon>
        <taxon>Rhizophydiales</taxon>
        <taxon>Rhizophydiales incertae sedis</taxon>
        <taxon>Batrachochytrium</taxon>
    </lineage>
</organism>
<sequence>METSDIKLAKRVEKMCKQACAPVSQTDLFSTSNIITQLHFFERFIDNTSDLVSAAIVRSIPLSCRRTIARIFSNRIIQTDAQSTTKSPKSIVVLVHLICNSLSVLLENNGGDAKAELFPEFMVHFNCPSIMNKHACLTLLDLPSIFIKHPEFTRNKDNDVKLFCQHSQNLFMFLYQNSTIALWCETMESHEFFAQIFVQYPFLKLKRQFLHKTVDRYAVQRSPRSDFQIDQDIFLNEMLFSRIQSSETKYISTLNSVIGKNPVPTCKLIAKSAELFINDGEFDHALSLLQIGFVLVENSSQPPETKLNLERIRRKCYYSMLIESFKIMDESETRKLESDVSVHIITTLETCGLPDRDEFVKLLQTLLQKSSSNALVECTKSFAIYANNKSTLGKSKTDFKSEALIFVIVSRVAAFMVAVLFRITDKSMFSAIYPSSTSPGTDALSDQAIMEVHAFANHMTEWLTTSFGGNDESVKIAYELLLLVITGSSIAQQAFLLLVGCVGGILAPHQPLDKRYSPSNLGPFALCCSPNFQSSASESEKRVAQIISNSSLVAKEASANTSDTQVNPLKKPTLREMQLLEGLMEQVCVCWTKLPKNTSPIPFWVLGDITLFKIRSVTVTPTATPNSAAGPSSTSLKSDQFQLV</sequence>
<gene>
    <name evidence="2" type="ORF">BDEG_22672</name>
</gene>
<dbReference type="EMBL" id="DS022302">
    <property type="protein sequence ID" value="OAJ38766.1"/>
    <property type="molecule type" value="Genomic_DNA"/>
</dbReference>
<feature type="region of interest" description="Disordered" evidence="1">
    <location>
        <begin position="623"/>
        <end position="644"/>
    </location>
</feature>
<reference evidence="2 3" key="1">
    <citation type="submission" date="2006-10" db="EMBL/GenBank/DDBJ databases">
        <title>The Genome Sequence of Batrachochytrium dendrobatidis JEL423.</title>
        <authorList>
            <consortium name="The Broad Institute Genome Sequencing Platform"/>
            <person name="Birren B."/>
            <person name="Lander E."/>
            <person name="Galagan J."/>
            <person name="Cuomo C."/>
            <person name="Devon K."/>
            <person name="Jaffe D."/>
            <person name="Butler J."/>
            <person name="Alvarez P."/>
            <person name="Gnerre S."/>
            <person name="Grabherr M."/>
            <person name="Kleber M."/>
            <person name="Mauceli E."/>
            <person name="Brockman W."/>
            <person name="Young S."/>
            <person name="LaButti K."/>
            <person name="Sykes S."/>
            <person name="DeCaprio D."/>
            <person name="Crawford M."/>
            <person name="Koehrsen M."/>
            <person name="Engels R."/>
            <person name="Montgomery P."/>
            <person name="Pearson M."/>
            <person name="Howarth C."/>
            <person name="Larson L."/>
            <person name="White J."/>
            <person name="O'Leary S."/>
            <person name="Kodira C."/>
            <person name="Zeng Q."/>
            <person name="Yandava C."/>
            <person name="Alvarado L."/>
            <person name="Longcore J."/>
            <person name="James T."/>
        </authorList>
    </citation>
    <scope>NUCLEOTIDE SEQUENCE [LARGE SCALE GENOMIC DNA]</scope>
    <source>
        <strain evidence="2 3">JEL423</strain>
    </source>
</reference>
<reference evidence="2 3" key="2">
    <citation type="submission" date="2016-05" db="EMBL/GenBank/DDBJ databases">
        <title>Lineage-specific infection strategies underlie the spectrum of fungal disease in amphibians.</title>
        <authorList>
            <person name="Cuomo C.A."/>
            <person name="Farrer R.A."/>
            <person name="James T."/>
            <person name="Longcore J."/>
            <person name="Birren B."/>
        </authorList>
    </citation>
    <scope>NUCLEOTIDE SEQUENCE [LARGE SCALE GENOMIC DNA]</scope>
    <source>
        <strain evidence="2 3">JEL423</strain>
    </source>
</reference>
<name>A0A177WG55_BATDL</name>
<evidence type="ECO:0000313" key="3">
    <source>
        <dbReference type="Proteomes" id="UP000077115"/>
    </source>
</evidence>
<evidence type="ECO:0000313" key="2">
    <source>
        <dbReference type="EMBL" id="OAJ38766.1"/>
    </source>
</evidence>
<proteinExistence type="predicted"/>
<dbReference type="VEuPathDB" id="FungiDB:BDEG_22672"/>
<evidence type="ECO:0000256" key="1">
    <source>
        <dbReference type="SAM" id="MobiDB-lite"/>
    </source>
</evidence>
<dbReference type="Proteomes" id="UP000077115">
    <property type="component" value="Unassembled WGS sequence"/>
</dbReference>